<dbReference type="RefSeq" id="WP_032443904.1">
    <property type="nucleotide sequence ID" value="NZ_CP040993.1"/>
</dbReference>
<dbReference type="EMBL" id="UGMD01000002">
    <property type="protein sequence ID" value="STV26388.1"/>
    <property type="molecule type" value="Genomic_DNA"/>
</dbReference>
<evidence type="ECO:0000313" key="3">
    <source>
        <dbReference type="EMBL" id="STV26388.1"/>
    </source>
</evidence>
<reference evidence="4 5" key="1">
    <citation type="submission" date="2018-06" db="EMBL/GenBank/DDBJ databases">
        <authorList>
            <consortium name="Pathogen Informatics"/>
            <person name="Doyle S."/>
        </authorList>
    </citation>
    <scope>NUCLEOTIDE SEQUENCE [LARGE SCALE GENOMIC DNA]</scope>
    <source>
        <strain evidence="3 6">NCTC204</strain>
        <strain evidence="2 4">NCTC8849</strain>
        <strain evidence="1 5">NCTC9637</strain>
    </source>
</reference>
<dbReference type="Proteomes" id="UP000254799">
    <property type="component" value="Unassembled WGS sequence"/>
</dbReference>
<evidence type="ECO:0000313" key="5">
    <source>
        <dbReference type="Proteomes" id="UP000255099"/>
    </source>
</evidence>
<dbReference type="AlphaFoldDB" id="A0A378B0I6"/>
<dbReference type="EMBL" id="UGLC01000002">
    <property type="protein sequence ID" value="STT54856.1"/>
    <property type="molecule type" value="Genomic_DNA"/>
</dbReference>
<organism evidence="3 6">
    <name type="scientific">Klebsiella pneumoniae</name>
    <dbReference type="NCBI Taxonomy" id="573"/>
    <lineage>
        <taxon>Bacteria</taxon>
        <taxon>Pseudomonadati</taxon>
        <taxon>Pseudomonadota</taxon>
        <taxon>Gammaproteobacteria</taxon>
        <taxon>Enterobacterales</taxon>
        <taxon>Enterobacteriaceae</taxon>
        <taxon>Klebsiella/Raoultella group</taxon>
        <taxon>Klebsiella</taxon>
        <taxon>Klebsiella pneumoniae complex</taxon>
    </lineage>
</organism>
<protein>
    <submittedName>
        <fullName evidence="3">Uncharacterized protein</fullName>
    </submittedName>
</protein>
<dbReference type="Proteomes" id="UP000255192">
    <property type="component" value="Unassembled WGS sequence"/>
</dbReference>
<evidence type="ECO:0000313" key="6">
    <source>
        <dbReference type="Proteomes" id="UP000255192"/>
    </source>
</evidence>
<sequence length="334" mass="37081">MADVKAIFERVGIELDEGIYGMSPSPLPRIKQLVKLMPAIEAGECTLNEIYVYLNEIRLARIEKDANSKMASEKTLRKCWNLLKEAKQKYPHLEKYPLAQAAYQIHKGETVKAAPKAKCSEAAYNYARLLAGEPVNGKILVDDANYQLMLKDSEILGRLLSEETVNGQRLIGEIPFNALEWIKANDQKAYEKAIEATTADLKAKAEEKLQTALAEQEKLLREQIYAQLGLTAPESQADNPAELPAPEQTAPTFTPLGVADAVGKDVAEELKAKKKKESDADFLDRMKALICENKAMDNADYQRLLDLKGKNNAMATELVELFETSPEEPEAANA</sequence>
<evidence type="ECO:0000313" key="1">
    <source>
        <dbReference type="EMBL" id="STT48237.1"/>
    </source>
</evidence>
<name>A0A378B0I6_KLEPN</name>
<dbReference type="Proteomes" id="UP000255099">
    <property type="component" value="Unassembled WGS sequence"/>
</dbReference>
<evidence type="ECO:0000313" key="4">
    <source>
        <dbReference type="Proteomes" id="UP000254799"/>
    </source>
</evidence>
<proteinExistence type="predicted"/>
<gene>
    <name evidence="3" type="ORF">NCTC204_05052</name>
    <name evidence="2" type="ORF">NCTC8849_03451</name>
    <name evidence="1" type="ORF">NCTC9637_03176</name>
</gene>
<dbReference type="EMBL" id="UGLB01000003">
    <property type="protein sequence ID" value="STT48237.1"/>
    <property type="molecule type" value="Genomic_DNA"/>
</dbReference>
<accession>A0A378B0I6</accession>
<evidence type="ECO:0000313" key="2">
    <source>
        <dbReference type="EMBL" id="STT54856.1"/>
    </source>
</evidence>